<dbReference type="Proteomes" id="UP000243626">
    <property type="component" value="Chromosome"/>
</dbReference>
<dbReference type="PROSITE" id="PS51257">
    <property type="entry name" value="PROKAR_LIPOPROTEIN"/>
    <property type="match status" value="1"/>
</dbReference>
<dbReference type="GO" id="GO:0006508">
    <property type="term" value="P:proteolysis"/>
    <property type="evidence" value="ECO:0007669"/>
    <property type="project" value="InterPro"/>
</dbReference>
<dbReference type="InterPro" id="IPR052179">
    <property type="entry name" value="DD-CPase-like"/>
</dbReference>
<dbReference type="Pfam" id="PF02557">
    <property type="entry name" value="VanY"/>
    <property type="match status" value="1"/>
</dbReference>
<dbReference type="KEGG" id="nmy:CJ229_006050"/>
<dbReference type="SUPFAM" id="SSF55166">
    <property type="entry name" value="Hedgehog/DD-peptidase"/>
    <property type="match status" value="1"/>
</dbReference>
<reference evidence="3" key="1">
    <citation type="submission" date="2017-09" db="EMBL/GenBank/DDBJ databases">
        <title>Bacterial strain isolated from the female urinary microbiota.</title>
        <authorList>
            <person name="Thomas-White K."/>
            <person name="Kumar N."/>
            <person name="Forster S."/>
            <person name="Putonti C."/>
            <person name="Lawley T."/>
            <person name="Wolfe A.J."/>
        </authorList>
    </citation>
    <scope>NUCLEOTIDE SEQUENCE [LARGE SCALE GENOMIC DNA]</scope>
    <source>
        <strain evidence="3">UMB0959</strain>
    </source>
</reference>
<name>A0AAF0YKY7_9STAP</name>
<evidence type="ECO:0000313" key="2">
    <source>
        <dbReference type="EMBL" id="WOS95654.1"/>
    </source>
</evidence>
<reference evidence="2 3" key="2">
    <citation type="submission" date="2023-10" db="EMBL/GenBank/DDBJ databases">
        <authorList>
            <person name="Choi B."/>
        </authorList>
    </citation>
    <scope>NUCLEOTIDE SEQUENCE [LARGE SCALE GENOMIC DNA]</scope>
    <source>
        <strain evidence="2 3">UMB0959</strain>
    </source>
</reference>
<accession>A0AAF0YKY7</accession>
<dbReference type="PANTHER" id="PTHR34385">
    <property type="entry name" value="D-ALANYL-D-ALANINE CARBOXYPEPTIDASE"/>
    <property type="match status" value="1"/>
</dbReference>
<keyword evidence="3" id="KW-1185">Reference proteome</keyword>
<feature type="domain" description="D-alanyl-D-alanine carboxypeptidase-like core" evidence="1">
    <location>
        <begin position="94"/>
        <end position="223"/>
    </location>
</feature>
<dbReference type="Gene3D" id="3.30.1380.10">
    <property type="match status" value="1"/>
</dbReference>
<evidence type="ECO:0000313" key="3">
    <source>
        <dbReference type="Proteomes" id="UP000243626"/>
    </source>
</evidence>
<dbReference type="CDD" id="cd14852">
    <property type="entry name" value="LD-carboxypeptidase"/>
    <property type="match status" value="1"/>
</dbReference>
<dbReference type="InterPro" id="IPR009045">
    <property type="entry name" value="Zn_M74/Hedgehog-like"/>
</dbReference>
<dbReference type="GO" id="GO:0008233">
    <property type="term" value="F:peptidase activity"/>
    <property type="evidence" value="ECO:0007669"/>
    <property type="project" value="InterPro"/>
</dbReference>
<dbReference type="PANTHER" id="PTHR34385:SF1">
    <property type="entry name" value="PEPTIDOGLYCAN L-ALANYL-D-GLUTAMATE ENDOPEPTIDASE CWLK"/>
    <property type="match status" value="1"/>
</dbReference>
<proteinExistence type="predicted"/>
<gene>
    <name evidence="2" type="ORF">CJ229_006050</name>
</gene>
<dbReference type="EMBL" id="CP136964">
    <property type="protein sequence ID" value="WOS95654.1"/>
    <property type="molecule type" value="Genomic_DNA"/>
</dbReference>
<protein>
    <submittedName>
        <fullName evidence="2">M15 family metallopeptidase</fullName>
    </submittedName>
</protein>
<dbReference type="InterPro" id="IPR003709">
    <property type="entry name" value="VanY-like_core_dom"/>
</dbReference>
<sequence>MKKMIGLSVLTIFLVGCTGNNGIINKDDHKVTSTPAETNEQVEEEVVEETPLVTEENVFTEGTIEQLVNPAYALSETYEPSDLVLVDLLSTQETYLRSEAYEALKELFEAANEEGLQLYAVSGYRSYAMQETLYNNYVYQHGQEEADRFSAKPGTSEHQTGLVMDVSSESAWFGLSESFEATPEGEFVKNNAHKYGFVVRYLKGKEDITGYMYEPWHIRYFGKELAQELYDSGLTYEEYLENNNISLTPVSQAK</sequence>
<evidence type="ECO:0000259" key="1">
    <source>
        <dbReference type="Pfam" id="PF02557"/>
    </source>
</evidence>
<dbReference type="RefSeq" id="WP_180953378.1">
    <property type="nucleotide sequence ID" value="NZ_CP136964.1"/>
</dbReference>
<dbReference type="InterPro" id="IPR058193">
    <property type="entry name" value="VanY/YodJ_core_dom"/>
</dbReference>
<organism evidence="2 3">
    <name type="scientific">Nosocomiicoccus massiliensis</name>
    <dbReference type="NCBI Taxonomy" id="1232430"/>
    <lineage>
        <taxon>Bacteria</taxon>
        <taxon>Bacillati</taxon>
        <taxon>Bacillota</taxon>
        <taxon>Bacilli</taxon>
        <taxon>Bacillales</taxon>
        <taxon>Staphylococcaceae</taxon>
        <taxon>Nosocomiicoccus</taxon>
    </lineage>
</organism>
<dbReference type="AlphaFoldDB" id="A0AAF0YKY7"/>